<feature type="transmembrane region" description="Helical" evidence="1">
    <location>
        <begin position="42"/>
        <end position="61"/>
    </location>
</feature>
<organism evidence="2 3">
    <name type="scientific">Microbacterium paludicola</name>
    <dbReference type="NCBI Taxonomy" id="300019"/>
    <lineage>
        <taxon>Bacteria</taxon>
        <taxon>Bacillati</taxon>
        <taxon>Actinomycetota</taxon>
        <taxon>Actinomycetes</taxon>
        <taxon>Micrococcales</taxon>
        <taxon>Microbacteriaceae</taxon>
        <taxon>Microbacterium</taxon>
    </lineage>
</organism>
<gene>
    <name evidence="2" type="ORF">QE367_000738</name>
</gene>
<reference evidence="2 3" key="1">
    <citation type="submission" date="2023-08" db="EMBL/GenBank/DDBJ databases">
        <title>Functional and genomic diversity of the sorghum phyllosphere microbiome.</title>
        <authorList>
            <person name="Shade A."/>
        </authorList>
    </citation>
    <scope>NUCLEOTIDE SEQUENCE [LARGE SCALE GENOMIC DNA]</scope>
    <source>
        <strain evidence="2 3">SORGH_AS_0919</strain>
    </source>
</reference>
<protein>
    <recommendedName>
        <fullName evidence="4">PH domain-containing protein</fullName>
    </recommendedName>
</protein>
<accession>A0ABU1I0P4</accession>
<proteinExistence type="predicted"/>
<dbReference type="EMBL" id="JAVIZA010000001">
    <property type="protein sequence ID" value="MDR6166534.1"/>
    <property type="molecule type" value="Genomic_DNA"/>
</dbReference>
<name>A0ABU1I0P4_9MICO</name>
<keyword evidence="1" id="KW-0472">Membrane</keyword>
<comment type="caution">
    <text evidence="2">The sequence shown here is derived from an EMBL/GenBank/DDBJ whole genome shotgun (WGS) entry which is preliminary data.</text>
</comment>
<keyword evidence="1" id="KW-0812">Transmembrane</keyword>
<dbReference type="RefSeq" id="WP_309664881.1">
    <property type="nucleotide sequence ID" value="NZ_JAVIZA010000001.1"/>
</dbReference>
<evidence type="ECO:0008006" key="4">
    <source>
        <dbReference type="Google" id="ProtNLM"/>
    </source>
</evidence>
<feature type="transmembrane region" description="Helical" evidence="1">
    <location>
        <begin position="164"/>
        <end position="183"/>
    </location>
</feature>
<sequence>MRKTYRPASATIAVAGAGLLGVFLLGDAFVRGGVVQGLLLAPWVLLAVWIIYTLLYAPFIATDESAIVIANPLRVTRVPWPSVADIRLRWQVTVDTVDGRSISAFGGPSPSRPSRVGRGAWSSVREEAERMPTAVRELEEIRSAWEEHAPEAPNEAITATWNRAVLVPLAVIVLWAAVAVAFGG</sequence>
<evidence type="ECO:0000313" key="3">
    <source>
        <dbReference type="Proteomes" id="UP001260188"/>
    </source>
</evidence>
<keyword evidence="3" id="KW-1185">Reference proteome</keyword>
<keyword evidence="1" id="KW-1133">Transmembrane helix</keyword>
<evidence type="ECO:0000313" key="2">
    <source>
        <dbReference type="EMBL" id="MDR6166534.1"/>
    </source>
</evidence>
<evidence type="ECO:0000256" key="1">
    <source>
        <dbReference type="SAM" id="Phobius"/>
    </source>
</evidence>
<dbReference type="Proteomes" id="UP001260188">
    <property type="component" value="Unassembled WGS sequence"/>
</dbReference>